<sequence length="264" mass="28368">MATGDATPAPRIRVGVLALQGSFREHMTLLQKVPGVEVVEVRTKDELESVAGLIIPGGESTTMALVAERWGLIPELRSFAKAGKPVWGTCAGMIFLAEGAEGQKEGGQTLLGGLDITVSRNFFGAQINSFETRLPAPECVKSHGSTDDFRAVFIRAPAVLAAGPGVEVLAEYALTPEERAKHGRDKVIVGVRKGVLMATAFHPELTTDIRWHQAFVDMVRAHAGEAGGVPGKAPPPLYENLGRLPNRPPDMPIYGQEFLKREDL</sequence>
<evidence type="ECO:0000256" key="6">
    <source>
        <dbReference type="ARBA" id="ARBA00023239"/>
    </source>
</evidence>
<keyword evidence="9" id="KW-1185">Reference proteome</keyword>
<dbReference type="PROSITE" id="PS51130">
    <property type="entry name" value="PDXT_SNO_2"/>
    <property type="match status" value="1"/>
</dbReference>
<protein>
    <recommendedName>
        <fullName evidence="2">glutaminase</fullName>
        <ecNumber evidence="2">3.5.1.2</ecNumber>
    </recommendedName>
</protein>
<dbReference type="Pfam" id="PF01174">
    <property type="entry name" value="SNO"/>
    <property type="match status" value="1"/>
</dbReference>
<dbReference type="OMA" id="GMIMLAD"/>
<evidence type="ECO:0000256" key="2">
    <source>
        <dbReference type="ARBA" id="ARBA00012918"/>
    </source>
</evidence>
<keyword evidence="5" id="KW-0315">Glutamine amidotransferase</keyword>
<evidence type="ECO:0000256" key="5">
    <source>
        <dbReference type="ARBA" id="ARBA00022962"/>
    </source>
</evidence>
<dbReference type="GO" id="GO:0004359">
    <property type="term" value="F:glutaminase activity"/>
    <property type="evidence" value="ECO:0007669"/>
    <property type="project" value="UniProtKB-EC"/>
</dbReference>
<dbReference type="Gene3D" id="3.40.50.880">
    <property type="match status" value="1"/>
</dbReference>
<dbReference type="STRING" id="3055.A0A2K3DWS8"/>
<dbReference type="GeneID" id="5729007"/>
<dbReference type="CDD" id="cd01749">
    <property type="entry name" value="GATase1_PB"/>
    <property type="match status" value="1"/>
</dbReference>
<keyword evidence="4" id="KW-0663">Pyridoxal phosphate</keyword>
<dbReference type="PROSITE" id="PS01236">
    <property type="entry name" value="PDXT_SNO_1"/>
    <property type="match status" value="1"/>
</dbReference>
<evidence type="ECO:0000256" key="7">
    <source>
        <dbReference type="ARBA" id="ARBA00049534"/>
    </source>
</evidence>
<name>A0A2K3DWS8_CHLRE</name>
<evidence type="ECO:0000256" key="3">
    <source>
        <dbReference type="ARBA" id="ARBA00022801"/>
    </source>
</evidence>
<dbReference type="GO" id="GO:0016829">
    <property type="term" value="F:lyase activity"/>
    <property type="evidence" value="ECO:0007669"/>
    <property type="project" value="UniProtKB-KW"/>
</dbReference>
<keyword evidence="3" id="KW-0378">Hydrolase</keyword>
<evidence type="ECO:0000256" key="4">
    <source>
        <dbReference type="ARBA" id="ARBA00022898"/>
    </source>
</evidence>
<dbReference type="InterPro" id="IPR002161">
    <property type="entry name" value="PdxT/SNO"/>
</dbReference>
<dbReference type="GO" id="GO:1903600">
    <property type="term" value="C:glutaminase complex"/>
    <property type="evidence" value="ECO:0000318"/>
    <property type="project" value="GO_Central"/>
</dbReference>
<organism evidence="8 9">
    <name type="scientific">Chlamydomonas reinhardtii</name>
    <name type="common">Chlamydomonas smithii</name>
    <dbReference type="NCBI Taxonomy" id="3055"/>
    <lineage>
        <taxon>Eukaryota</taxon>
        <taxon>Viridiplantae</taxon>
        <taxon>Chlorophyta</taxon>
        <taxon>core chlorophytes</taxon>
        <taxon>Chlorophyceae</taxon>
        <taxon>CS clade</taxon>
        <taxon>Chlamydomonadales</taxon>
        <taxon>Chlamydomonadaceae</taxon>
        <taxon>Chlamydomonas</taxon>
    </lineage>
</organism>
<reference evidence="8 9" key="1">
    <citation type="journal article" date="2007" name="Science">
        <title>The Chlamydomonas genome reveals the evolution of key animal and plant functions.</title>
        <authorList>
            <person name="Merchant S.S."/>
            <person name="Prochnik S.E."/>
            <person name="Vallon O."/>
            <person name="Harris E.H."/>
            <person name="Karpowicz S.J."/>
            <person name="Witman G.B."/>
            <person name="Terry A."/>
            <person name="Salamov A."/>
            <person name="Fritz-Laylin L.K."/>
            <person name="Marechal-Drouard L."/>
            <person name="Marshall W.F."/>
            <person name="Qu L.H."/>
            <person name="Nelson D.R."/>
            <person name="Sanderfoot A.A."/>
            <person name="Spalding M.H."/>
            <person name="Kapitonov V.V."/>
            <person name="Ren Q."/>
            <person name="Ferris P."/>
            <person name="Lindquist E."/>
            <person name="Shapiro H."/>
            <person name="Lucas S.M."/>
            <person name="Grimwood J."/>
            <person name="Schmutz J."/>
            <person name="Cardol P."/>
            <person name="Cerutti H."/>
            <person name="Chanfreau G."/>
            <person name="Chen C.L."/>
            <person name="Cognat V."/>
            <person name="Croft M.T."/>
            <person name="Dent R."/>
            <person name="Dutcher S."/>
            <person name="Fernandez E."/>
            <person name="Fukuzawa H."/>
            <person name="Gonzalez-Ballester D."/>
            <person name="Gonzalez-Halphen D."/>
            <person name="Hallmann A."/>
            <person name="Hanikenne M."/>
            <person name="Hippler M."/>
            <person name="Inwood W."/>
            <person name="Jabbari K."/>
            <person name="Kalanon M."/>
            <person name="Kuras R."/>
            <person name="Lefebvre P.A."/>
            <person name="Lemaire S.D."/>
            <person name="Lobanov A.V."/>
            <person name="Lohr M."/>
            <person name="Manuell A."/>
            <person name="Meier I."/>
            <person name="Mets L."/>
            <person name="Mittag M."/>
            <person name="Mittelmeier T."/>
            <person name="Moroney J.V."/>
            <person name="Moseley J."/>
            <person name="Napoli C."/>
            <person name="Nedelcu A.M."/>
            <person name="Niyogi K."/>
            <person name="Novoselov S.V."/>
            <person name="Paulsen I.T."/>
            <person name="Pazour G."/>
            <person name="Purton S."/>
            <person name="Ral J.P."/>
            <person name="Riano-Pachon D.M."/>
            <person name="Riekhof W."/>
            <person name="Rymarquis L."/>
            <person name="Schroda M."/>
            <person name="Stern D."/>
            <person name="Umen J."/>
            <person name="Willows R."/>
            <person name="Wilson N."/>
            <person name="Zimmer S.L."/>
            <person name="Allmer J."/>
            <person name="Balk J."/>
            <person name="Bisova K."/>
            <person name="Chen C.J."/>
            <person name="Elias M."/>
            <person name="Gendler K."/>
            <person name="Hauser C."/>
            <person name="Lamb M.R."/>
            <person name="Ledford H."/>
            <person name="Long J.C."/>
            <person name="Minagawa J."/>
            <person name="Page M.D."/>
            <person name="Pan J."/>
            <person name="Pootakham W."/>
            <person name="Roje S."/>
            <person name="Rose A."/>
            <person name="Stahlberg E."/>
            <person name="Terauchi A.M."/>
            <person name="Yang P."/>
            <person name="Ball S."/>
            <person name="Bowler C."/>
            <person name="Dieckmann C.L."/>
            <person name="Gladyshev V.N."/>
            <person name="Green P."/>
            <person name="Jorgensen R."/>
            <person name="Mayfield S."/>
            <person name="Mueller-Roeber B."/>
            <person name="Rajamani S."/>
            <person name="Sayre R.T."/>
            <person name="Brokstein P."/>
            <person name="Dubchak I."/>
            <person name="Goodstein D."/>
            <person name="Hornick L."/>
            <person name="Huang Y.W."/>
            <person name="Jhaveri J."/>
            <person name="Luo Y."/>
            <person name="Martinez D."/>
            <person name="Ngau W.C."/>
            <person name="Otillar B."/>
            <person name="Poliakov A."/>
            <person name="Porter A."/>
            <person name="Szajkowski L."/>
            <person name="Werner G."/>
            <person name="Zhou K."/>
            <person name="Grigoriev I.V."/>
            <person name="Rokhsar D.S."/>
            <person name="Grossman A.R."/>
        </authorList>
    </citation>
    <scope>NUCLEOTIDE SEQUENCE [LARGE SCALE GENOMIC DNA]</scope>
    <source>
        <strain evidence="9">CC-503</strain>
    </source>
</reference>
<dbReference type="OrthoDB" id="2039at2759"/>
<dbReference type="RefSeq" id="XP_001703519.2">
    <property type="nucleotide sequence ID" value="XM_001703467.2"/>
</dbReference>
<dbReference type="SUPFAM" id="SSF52317">
    <property type="entry name" value="Class I glutamine amidotransferase-like"/>
    <property type="match status" value="1"/>
</dbReference>
<dbReference type="PROSITE" id="PS51273">
    <property type="entry name" value="GATASE_TYPE_1"/>
    <property type="match status" value="1"/>
</dbReference>
<evidence type="ECO:0000313" key="8">
    <source>
        <dbReference type="EMBL" id="PNW84989.1"/>
    </source>
</evidence>
<proteinExistence type="inferred from homology"/>
<dbReference type="Gramene" id="PNW84989">
    <property type="protein sequence ID" value="PNW84989"/>
    <property type="gene ID" value="CHLRE_03g167051v5"/>
</dbReference>
<dbReference type="HAMAP" id="MF_01615">
    <property type="entry name" value="PdxT"/>
    <property type="match status" value="1"/>
</dbReference>
<dbReference type="InParanoid" id="A0A2K3DWS8"/>
<accession>A0A2K3DWS8</accession>
<dbReference type="Proteomes" id="UP000006906">
    <property type="component" value="Chromosome 3"/>
</dbReference>
<gene>
    <name evidence="8" type="ORF">CHLRE_03g167051v5</name>
</gene>
<dbReference type="EMBL" id="CM008964">
    <property type="protein sequence ID" value="PNW84989.1"/>
    <property type="molecule type" value="Genomic_DNA"/>
</dbReference>
<dbReference type="FunFam" id="3.40.50.880:FF:000041">
    <property type="entry name" value="Glutamine amidotransferase subunit pdxT, putative"/>
    <property type="match status" value="1"/>
</dbReference>
<dbReference type="EC" id="3.5.1.2" evidence="2"/>
<dbReference type="KEGG" id="cre:CHLRE_03g167051v5"/>
<dbReference type="PaxDb" id="3055-EDP06201"/>
<dbReference type="GO" id="GO:0005829">
    <property type="term" value="C:cytosol"/>
    <property type="evidence" value="ECO:0000318"/>
    <property type="project" value="GO_Central"/>
</dbReference>
<dbReference type="NCBIfam" id="TIGR03800">
    <property type="entry name" value="PLP_synth_Pdx2"/>
    <property type="match status" value="1"/>
</dbReference>
<dbReference type="PANTHER" id="PTHR31559:SF0">
    <property type="entry name" value="PYRIDOXAL 5'-PHOSPHATE SYNTHASE SUBUNIT SNO1-RELATED"/>
    <property type="match status" value="1"/>
</dbReference>
<keyword evidence="6" id="KW-0456">Lyase</keyword>
<dbReference type="PANTHER" id="PTHR31559">
    <property type="entry name" value="PYRIDOXAL 5'-PHOSPHATE SYNTHASE SUBUNIT SNO"/>
    <property type="match status" value="1"/>
</dbReference>
<evidence type="ECO:0000256" key="1">
    <source>
        <dbReference type="ARBA" id="ARBA00008345"/>
    </source>
</evidence>
<dbReference type="GO" id="GO:0042823">
    <property type="term" value="P:pyridoxal phosphate biosynthetic process"/>
    <property type="evidence" value="ECO:0000318"/>
    <property type="project" value="GO_Central"/>
</dbReference>
<comment type="similarity">
    <text evidence="1">Belongs to the glutaminase PdxT/SNO family.</text>
</comment>
<dbReference type="ExpressionAtlas" id="A0A2K3DWS8">
    <property type="expression patterns" value="baseline"/>
</dbReference>
<dbReference type="AlphaFoldDB" id="A0A2K3DWS8"/>
<dbReference type="InterPro" id="IPR029062">
    <property type="entry name" value="Class_I_gatase-like"/>
</dbReference>
<dbReference type="InterPro" id="IPR021196">
    <property type="entry name" value="PdxT/SNO_CS"/>
</dbReference>
<comment type="catalytic activity">
    <reaction evidence="7">
        <text>L-glutamine + H2O = L-glutamate + NH4(+)</text>
        <dbReference type="Rhea" id="RHEA:15889"/>
        <dbReference type="ChEBI" id="CHEBI:15377"/>
        <dbReference type="ChEBI" id="CHEBI:28938"/>
        <dbReference type="ChEBI" id="CHEBI:29985"/>
        <dbReference type="ChEBI" id="CHEBI:58359"/>
        <dbReference type="EC" id="3.5.1.2"/>
    </reaction>
</comment>
<dbReference type="GO" id="GO:0008614">
    <property type="term" value="P:pyridoxine metabolic process"/>
    <property type="evidence" value="ECO:0000318"/>
    <property type="project" value="GO_Central"/>
</dbReference>
<evidence type="ECO:0000313" key="9">
    <source>
        <dbReference type="Proteomes" id="UP000006906"/>
    </source>
</evidence>
<dbReference type="FunCoup" id="A0A2K3DWS8">
    <property type="interactions" value="261"/>
</dbReference>